<dbReference type="GO" id="GO:0006635">
    <property type="term" value="P:fatty acid beta-oxidation"/>
    <property type="evidence" value="ECO:0007669"/>
    <property type="project" value="TreeGrafter"/>
</dbReference>
<dbReference type="Pfam" id="PF00378">
    <property type="entry name" value="ECH_1"/>
    <property type="match status" value="1"/>
</dbReference>
<dbReference type="Gene3D" id="3.90.226.10">
    <property type="entry name" value="2-enoyl-CoA Hydratase, Chain A, domain 1"/>
    <property type="match status" value="1"/>
</dbReference>
<dbReference type="SUPFAM" id="SSF52096">
    <property type="entry name" value="ClpP/crotonase"/>
    <property type="match status" value="1"/>
</dbReference>
<dbReference type="CDD" id="cd06558">
    <property type="entry name" value="crotonase-like"/>
    <property type="match status" value="1"/>
</dbReference>
<protein>
    <submittedName>
        <fullName evidence="1">Enoyl-CoA hydratase/isomerase family protein</fullName>
    </submittedName>
</protein>
<proteinExistence type="predicted"/>
<gene>
    <name evidence="1" type="ORF">H8E19_15095</name>
</gene>
<dbReference type="PANTHER" id="PTHR11941">
    <property type="entry name" value="ENOYL-COA HYDRATASE-RELATED"/>
    <property type="match status" value="1"/>
</dbReference>
<accession>A0A8J6N2N8</accession>
<evidence type="ECO:0000313" key="1">
    <source>
        <dbReference type="EMBL" id="MBC8178729.1"/>
    </source>
</evidence>
<dbReference type="GO" id="GO:0003824">
    <property type="term" value="F:catalytic activity"/>
    <property type="evidence" value="ECO:0007669"/>
    <property type="project" value="UniProtKB-ARBA"/>
</dbReference>
<evidence type="ECO:0000313" key="2">
    <source>
        <dbReference type="Proteomes" id="UP000650524"/>
    </source>
</evidence>
<dbReference type="EMBL" id="JACNJD010000307">
    <property type="protein sequence ID" value="MBC8178729.1"/>
    <property type="molecule type" value="Genomic_DNA"/>
</dbReference>
<sequence length="260" mass="28933">MGSYETLRFDQSDEIVTVTLHRPKLNLFNTQMVEELIQVWHSLRNNTSARFVILTAEGDHFSAGADLSEFGGGEFKAEDARIHQLAGHELMRSLENLEQVTVAALRGIVCGAGMAVAQACDFRIMTEDSYYVVPETNIGTYYTWGCTPRLVRMVGASKAMEIIMTCDPIPAEEAYRLNLANRVVPNDSLMKATHEFIEKIASKSPTCIRLTKKIALGASMEGFGNMFICEPELMQEVVSTGEVNEGIEAFLQKRAPKFRP</sequence>
<dbReference type="Proteomes" id="UP000650524">
    <property type="component" value="Unassembled WGS sequence"/>
</dbReference>
<name>A0A8J6N2N8_9DELT</name>
<dbReference type="InterPro" id="IPR001753">
    <property type="entry name" value="Enoyl-CoA_hydra/iso"/>
</dbReference>
<dbReference type="InterPro" id="IPR029045">
    <property type="entry name" value="ClpP/crotonase-like_dom_sf"/>
</dbReference>
<comment type="caution">
    <text evidence="1">The sequence shown here is derived from an EMBL/GenBank/DDBJ whole genome shotgun (WGS) entry which is preliminary data.</text>
</comment>
<dbReference type="PANTHER" id="PTHR11941:SF54">
    <property type="entry name" value="ENOYL-COA HYDRATASE, MITOCHONDRIAL"/>
    <property type="match status" value="1"/>
</dbReference>
<reference evidence="1 2" key="1">
    <citation type="submission" date="2020-08" db="EMBL/GenBank/DDBJ databases">
        <title>Bridging the membrane lipid divide: bacteria of the FCB group superphylum have the potential to synthesize archaeal ether lipids.</title>
        <authorList>
            <person name="Villanueva L."/>
            <person name="Von Meijenfeldt F.A.B."/>
            <person name="Westbye A.B."/>
            <person name="Yadav S."/>
            <person name="Hopmans E.C."/>
            <person name="Dutilh B.E."/>
            <person name="Sinninghe Damste J.S."/>
        </authorList>
    </citation>
    <scope>NUCLEOTIDE SEQUENCE [LARGE SCALE GENOMIC DNA]</scope>
    <source>
        <strain evidence="1">NIOZ-UU27</strain>
    </source>
</reference>
<dbReference type="AlphaFoldDB" id="A0A8J6N2N8"/>
<organism evidence="1 2">
    <name type="scientific">Candidatus Desulfacyla euxinica</name>
    <dbReference type="NCBI Taxonomy" id="2841693"/>
    <lineage>
        <taxon>Bacteria</taxon>
        <taxon>Deltaproteobacteria</taxon>
        <taxon>Candidatus Desulfacyla</taxon>
    </lineage>
</organism>